<feature type="chain" id="PRO_5036468825" evidence="2">
    <location>
        <begin position="27"/>
        <end position="218"/>
    </location>
</feature>
<gene>
    <name evidence="3" type="ORF">Bca52824_005462</name>
</gene>
<comment type="caution">
    <text evidence="3">The sequence shown here is derived from an EMBL/GenBank/DDBJ whole genome shotgun (WGS) entry which is preliminary data.</text>
</comment>
<feature type="signal peptide" evidence="2">
    <location>
        <begin position="1"/>
        <end position="26"/>
    </location>
</feature>
<dbReference type="SUPFAM" id="SSF74650">
    <property type="entry name" value="Galactose mutarotase-like"/>
    <property type="match status" value="1"/>
</dbReference>
<dbReference type="AlphaFoldDB" id="A0A8X8BGA3"/>
<accession>A0A8X8BGA3</accession>
<evidence type="ECO:0000256" key="2">
    <source>
        <dbReference type="SAM" id="SignalP"/>
    </source>
</evidence>
<dbReference type="OrthoDB" id="5839090at2759"/>
<protein>
    <submittedName>
        <fullName evidence="3">Uncharacterized protein</fullName>
    </submittedName>
</protein>
<dbReference type="InterPro" id="IPR011013">
    <property type="entry name" value="Gal_mutarotase_sf_dom"/>
</dbReference>
<name>A0A8X8BGA3_BRACI</name>
<keyword evidence="2" id="KW-0732">Signal</keyword>
<feature type="region of interest" description="Disordered" evidence="1">
    <location>
        <begin position="197"/>
        <end position="218"/>
    </location>
</feature>
<evidence type="ECO:0000313" key="4">
    <source>
        <dbReference type="Proteomes" id="UP000886595"/>
    </source>
</evidence>
<evidence type="ECO:0000256" key="1">
    <source>
        <dbReference type="SAM" id="MobiDB-lite"/>
    </source>
</evidence>
<organism evidence="3 4">
    <name type="scientific">Brassica carinata</name>
    <name type="common">Ethiopian mustard</name>
    <name type="synonym">Abyssinian cabbage</name>
    <dbReference type="NCBI Taxonomy" id="52824"/>
    <lineage>
        <taxon>Eukaryota</taxon>
        <taxon>Viridiplantae</taxon>
        <taxon>Streptophyta</taxon>
        <taxon>Embryophyta</taxon>
        <taxon>Tracheophyta</taxon>
        <taxon>Spermatophyta</taxon>
        <taxon>Magnoliopsida</taxon>
        <taxon>eudicotyledons</taxon>
        <taxon>Gunneridae</taxon>
        <taxon>Pentapetalae</taxon>
        <taxon>rosids</taxon>
        <taxon>malvids</taxon>
        <taxon>Brassicales</taxon>
        <taxon>Brassicaceae</taxon>
        <taxon>Brassiceae</taxon>
        <taxon>Brassica</taxon>
    </lineage>
</organism>
<dbReference type="GO" id="GO:0030246">
    <property type="term" value="F:carbohydrate binding"/>
    <property type="evidence" value="ECO:0007669"/>
    <property type="project" value="InterPro"/>
</dbReference>
<dbReference type="Proteomes" id="UP000886595">
    <property type="component" value="Unassembled WGS sequence"/>
</dbReference>
<dbReference type="GO" id="GO:0005975">
    <property type="term" value="P:carbohydrate metabolic process"/>
    <property type="evidence" value="ECO:0007669"/>
    <property type="project" value="InterPro"/>
</dbReference>
<reference evidence="3 4" key="1">
    <citation type="submission" date="2020-02" db="EMBL/GenBank/DDBJ databases">
        <authorList>
            <person name="Ma Q."/>
            <person name="Huang Y."/>
            <person name="Song X."/>
            <person name="Pei D."/>
        </authorList>
    </citation>
    <scope>NUCLEOTIDE SEQUENCE [LARGE SCALE GENOMIC DNA]</scope>
    <source>
        <strain evidence="3">Sxm20200214</strain>
        <tissue evidence="3">Leaf</tissue>
    </source>
</reference>
<keyword evidence="4" id="KW-1185">Reference proteome</keyword>
<proteinExistence type="predicted"/>
<sequence>MSPTQWLPTILTVVFFFWSLALPSHGSSQFGYGYVVRSVAVDSNQKVSTANLDLIKPSSVYAPDVQTLTLHVSLETSERLRIRVTDSTQQRWKIPETVIPRTLNHSPRRFLTEANGGNSTENNTLEDPSSDLIFTLHNDAIRFLRLQTLLRRHPLRRVAGSIGSEHLPRLQRPVPPAILRLTGIPIESVRFRRAHEAIAQADPRRDDDSVERRHRERE</sequence>
<dbReference type="EMBL" id="JAAMPC010000001">
    <property type="protein sequence ID" value="KAG2334282.1"/>
    <property type="molecule type" value="Genomic_DNA"/>
</dbReference>
<dbReference type="Gene3D" id="2.60.40.1760">
    <property type="entry name" value="glycosyl hydrolase (family 31)"/>
    <property type="match status" value="1"/>
</dbReference>
<evidence type="ECO:0000313" key="3">
    <source>
        <dbReference type="EMBL" id="KAG2334282.1"/>
    </source>
</evidence>
<dbReference type="GO" id="GO:0003824">
    <property type="term" value="F:catalytic activity"/>
    <property type="evidence" value="ECO:0007669"/>
    <property type="project" value="InterPro"/>
</dbReference>
<feature type="compositionally biased region" description="Basic and acidic residues" evidence="1">
    <location>
        <begin position="202"/>
        <end position="218"/>
    </location>
</feature>